<dbReference type="EMBL" id="WKJL01000010">
    <property type="protein sequence ID" value="MRW85418.1"/>
    <property type="molecule type" value="Genomic_DNA"/>
</dbReference>
<reference evidence="2 3" key="1">
    <citation type="submission" date="2019-11" db="EMBL/GenBank/DDBJ databases">
        <title>Novel species isolated from a subtropical stream in China.</title>
        <authorList>
            <person name="Lu H."/>
        </authorList>
    </citation>
    <scope>NUCLEOTIDE SEQUENCE [LARGE SCALE GENOMIC DNA]</scope>
    <source>
        <strain evidence="2 3">FT26W</strain>
    </source>
</reference>
<evidence type="ECO:0000256" key="1">
    <source>
        <dbReference type="SAM" id="Phobius"/>
    </source>
</evidence>
<comment type="caution">
    <text evidence="2">The sequence shown here is derived from an EMBL/GenBank/DDBJ whole genome shotgun (WGS) entry which is preliminary data.</text>
</comment>
<dbReference type="AlphaFoldDB" id="A0A844CZX0"/>
<keyword evidence="1" id="KW-1133">Transmembrane helix</keyword>
<keyword evidence="1" id="KW-0812">Transmembrane</keyword>
<organism evidence="2 3">
    <name type="scientific">Duganella aquatilis</name>
    <dbReference type="NCBI Taxonomy" id="2666082"/>
    <lineage>
        <taxon>Bacteria</taxon>
        <taxon>Pseudomonadati</taxon>
        <taxon>Pseudomonadota</taxon>
        <taxon>Betaproteobacteria</taxon>
        <taxon>Burkholderiales</taxon>
        <taxon>Oxalobacteraceae</taxon>
        <taxon>Telluria group</taxon>
        <taxon>Duganella</taxon>
    </lineage>
</organism>
<dbReference type="RefSeq" id="WP_154358483.1">
    <property type="nucleotide sequence ID" value="NZ_WKJL01000010.1"/>
</dbReference>
<keyword evidence="3" id="KW-1185">Reference proteome</keyword>
<dbReference type="Proteomes" id="UP000439986">
    <property type="component" value="Unassembled WGS sequence"/>
</dbReference>
<accession>A0A844CZX0</accession>
<gene>
    <name evidence="2" type="ORF">GJ698_15135</name>
</gene>
<protein>
    <submittedName>
        <fullName evidence="2">Uncharacterized protein</fullName>
    </submittedName>
</protein>
<feature type="transmembrane region" description="Helical" evidence="1">
    <location>
        <begin position="20"/>
        <end position="40"/>
    </location>
</feature>
<evidence type="ECO:0000313" key="3">
    <source>
        <dbReference type="Proteomes" id="UP000439986"/>
    </source>
</evidence>
<sequence>MPEISPQPDQPPRGQWHLEKSVSITHLFSTIAAIATLVVLGSKFDTRVTLLEQQVAAQHAVDSRQDKEVDDFKRMVREDYRAIDDKLQRLIERAKP</sequence>
<evidence type="ECO:0000313" key="2">
    <source>
        <dbReference type="EMBL" id="MRW85418.1"/>
    </source>
</evidence>
<keyword evidence="1" id="KW-0472">Membrane</keyword>
<proteinExistence type="predicted"/>
<name>A0A844CZX0_9BURK</name>